<evidence type="ECO:0000256" key="6">
    <source>
        <dbReference type="ARBA" id="ARBA00023002"/>
    </source>
</evidence>
<reference evidence="9" key="1">
    <citation type="submission" date="2018-05" db="EMBL/GenBank/DDBJ databases">
        <authorList>
            <person name="Lanie J.A."/>
            <person name="Ng W.-L."/>
            <person name="Kazmierczak K.M."/>
            <person name="Andrzejewski T.M."/>
            <person name="Davidsen T.M."/>
            <person name="Wayne K.J."/>
            <person name="Tettelin H."/>
            <person name="Glass J.I."/>
            <person name="Rusch D."/>
            <person name="Podicherti R."/>
            <person name="Tsui H.-C.T."/>
            <person name="Winkler M.E."/>
        </authorList>
    </citation>
    <scope>NUCLEOTIDE SEQUENCE</scope>
</reference>
<sequence length="544" mass="60136">MNNVKHTESTDVLIVGAGFAGMYMLYRLRAMGLSVQVLEAGSGVGGTWFWNRYPGARCDVPSMEYSFSFSDELQQDWDWSEVMAGQPEILDYANHIAERFDLLPQILFDTRVKSATYNEGTRQWLISTDAGKSYEARYCVMATGCLSVPNTPSIVGADNFLGPVYHTGRWPHEGVDFTGVRVGLIGTGSSGVQSIPVIAKEAAHLTVFQRTPNYTMPANNRPLTEEFRAEAKANYDEIRQQQRASLAGIIGYGFGFGGADNAPPTDSILETTAEQRRSSLDQDGFAAISRYLDIGLDPKANELACDMYREQVERVIDDPEVADRLMPRDYPIGCKRPVIDSHYYDAFNQDNVTLVDLRQGGIENITETGVKTKQGSYEFDALVYATGFDAMTGALLKVEIKGRKGTRLADVWEAGPRTFLGLQIHGFPNMFTITGPGSPSVLSNMLVSIEQHVDWISDCIAHMDRRQLRSIEPTAEAEQSWIEHVNEVAKGTMFTAPSCNSWYLGANIPGKPRIFMPYVGGVGAYRKKCDEIASNNYAGFVLSS</sequence>
<keyword evidence="8" id="KW-0812">Transmembrane</keyword>
<dbReference type="EMBL" id="UINC01000964">
    <property type="protein sequence ID" value="SUZ65634.1"/>
    <property type="molecule type" value="Genomic_DNA"/>
</dbReference>
<evidence type="ECO:0000256" key="4">
    <source>
        <dbReference type="ARBA" id="ARBA00022827"/>
    </source>
</evidence>
<evidence type="ECO:0000256" key="1">
    <source>
        <dbReference type="ARBA" id="ARBA00001974"/>
    </source>
</evidence>
<keyword evidence="5" id="KW-0521">NADP</keyword>
<accession>A0A381PG74</accession>
<dbReference type="AlphaFoldDB" id="A0A381PG74"/>
<protein>
    <recommendedName>
        <fullName evidence="10">FAD/NAD(P)-binding domain-containing protein</fullName>
    </recommendedName>
</protein>
<evidence type="ECO:0000256" key="2">
    <source>
        <dbReference type="ARBA" id="ARBA00010139"/>
    </source>
</evidence>
<keyword evidence="8" id="KW-1133">Transmembrane helix</keyword>
<dbReference type="InterPro" id="IPR050775">
    <property type="entry name" value="FAD-binding_Monooxygenases"/>
</dbReference>
<name>A0A381PG74_9ZZZZ</name>
<keyword evidence="4" id="KW-0274">FAD</keyword>
<comment type="similarity">
    <text evidence="2">Belongs to the FAD-binding monooxygenase family.</text>
</comment>
<dbReference type="InterPro" id="IPR036188">
    <property type="entry name" value="FAD/NAD-bd_sf"/>
</dbReference>
<evidence type="ECO:0000256" key="5">
    <source>
        <dbReference type="ARBA" id="ARBA00022857"/>
    </source>
</evidence>
<evidence type="ECO:0000256" key="7">
    <source>
        <dbReference type="ARBA" id="ARBA00023033"/>
    </source>
</evidence>
<dbReference type="Pfam" id="PF13738">
    <property type="entry name" value="Pyr_redox_3"/>
    <property type="match status" value="1"/>
</dbReference>
<evidence type="ECO:0008006" key="10">
    <source>
        <dbReference type="Google" id="ProtNLM"/>
    </source>
</evidence>
<keyword evidence="7" id="KW-0503">Monooxygenase</keyword>
<evidence type="ECO:0000256" key="8">
    <source>
        <dbReference type="SAM" id="Phobius"/>
    </source>
</evidence>
<dbReference type="Gene3D" id="3.50.50.60">
    <property type="entry name" value="FAD/NAD(P)-binding domain"/>
    <property type="match status" value="3"/>
</dbReference>
<feature type="transmembrane region" description="Helical" evidence="8">
    <location>
        <begin position="12"/>
        <end position="28"/>
    </location>
</feature>
<dbReference type="PANTHER" id="PTHR43098">
    <property type="entry name" value="L-ORNITHINE N(5)-MONOOXYGENASE-RELATED"/>
    <property type="match status" value="1"/>
</dbReference>
<dbReference type="PANTHER" id="PTHR43098:SF3">
    <property type="entry name" value="L-ORNITHINE N(5)-MONOOXYGENASE-RELATED"/>
    <property type="match status" value="1"/>
</dbReference>
<keyword evidence="6" id="KW-0560">Oxidoreductase</keyword>
<evidence type="ECO:0000313" key="9">
    <source>
        <dbReference type="EMBL" id="SUZ65634.1"/>
    </source>
</evidence>
<evidence type="ECO:0000256" key="3">
    <source>
        <dbReference type="ARBA" id="ARBA00022630"/>
    </source>
</evidence>
<keyword evidence="8" id="KW-0472">Membrane</keyword>
<keyword evidence="3" id="KW-0285">Flavoprotein</keyword>
<dbReference type="SUPFAM" id="SSF51905">
    <property type="entry name" value="FAD/NAD(P)-binding domain"/>
    <property type="match status" value="2"/>
</dbReference>
<comment type="cofactor">
    <cofactor evidence="1">
        <name>FAD</name>
        <dbReference type="ChEBI" id="CHEBI:57692"/>
    </cofactor>
</comment>
<dbReference type="PRINTS" id="PR00411">
    <property type="entry name" value="PNDRDTASEI"/>
</dbReference>
<gene>
    <name evidence="9" type="ORF">METZ01_LOCUS18488</name>
</gene>
<proteinExistence type="inferred from homology"/>
<organism evidence="9">
    <name type="scientific">marine metagenome</name>
    <dbReference type="NCBI Taxonomy" id="408172"/>
    <lineage>
        <taxon>unclassified sequences</taxon>
        <taxon>metagenomes</taxon>
        <taxon>ecological metagenomes</taxon>
    </lineage>
</organism>
<dbReference type="GO" id="GO:0004497">
    <property type="term" value="F:monooxygenase activity"/>
    <property type="evidence" value="ECO:0007669"/>
    <property type="project" value="UniProtKB-KW"/>
</dbReference>